<feature type="region of interest" description="Disordered" evidence="1">
    <location>
        <begin position="36"/>
        <end position="57"/>
    </location>
</feature>
<evidence type="ECO:0000313" key="2">
    <source>
        <dbReference type="EMBL" id="GAA2655943.1"/>
    </source>
</evidence>
<accession>A0ABN3RLY8</accession>
<comment type="caution">
    <text evidence="2">The sequence shown here is derived from an EMBL/GenBank/DDBJ whole genome shotgun (WGS) entry which is preliminary data.</text>
</comment>
<reference evidence="2 3" key="1">
    <citation type="journal article" date="2019" name="Int. J. Syst. Evol. Microbiol.">
        <title>The Global Catalogue of Microorganisms (GCM) 10K type strain sequencing project: providing services to taxonomists for standard genome sequencing and annotation.</title>
        <authorList>
            <consortium name="The Broad Institute Genomics Platform"/>
            <consortium name="The Broad Institute Genome Sequencing Center for Infectious Disease"/>
            <person name="Wu L."/>
            <person name="Ma J."/>
        </authorList>
    </citation>
    <scope>NUCLEOTIDE SEQUENCE [LARGE SCALE GENOMIC DNA]</scope>
    <source>
        <strain evidence="2 3">JCM 4524</strain>
    </source>
</reference>
<evidence type="ECO:0008006" key="4">
    <source>
        <dbReference type="Google" id="ProtNLM"/>
    </source>
</evidence>
<gene>
    <name evidence="2" type="ORF">GCM10010307_69080</name>
</gene>
<dbReference type="EMBL" id="BAAASJ010000112">
    <property type="protein sequence ID" value="GAA2655943.1"/>
    <property type="molecule type" value="Genomic_DNA"/>
</dbReference>
<evidence type="ECO:0000256" key="1">
    <source>
        <dbReference type="SAM" id="MobiDB-lite"/>
    </source>
</evidence>
<protein>
    <recommendedName>
        <fullName evidence="4">Lipoprotein</fullName>
    </recommendedName>
</protein>
<proteinExistence type="predicted"/>
<keyword evidence="3" id="KW-1185">Reference proteome</keyword>
<sequence>MSRSDQARPFDLKIKLGASALLVSIALTPLTGCSMTDTSKSDDIPSAGTSTSLAAADETEEVSSEIYDLIGIEGKASETGAGVTECSGKEREKYFQIFHPWSFTPASAGQLDGVMERLKDELPKHGWKVVEYGPDTSKNKNINLTADNDKKKASVNITYLSKQNPPRLRLTVVSGCYKIPDGEEIERF</sequence>
<evidence type="ECO:0000313" key="3">
    <source>
        <dbReference type="Proteomes" id="UP001500151"/>
    </source>
</evidence>
<organism evidence="2 3">
    <name type="scientific">Streptomyces vastus</name>
    <dbReference type="NCBI Taxonomy" id="285451"/>
    <lineage>
        <taxon>Bacteria</taxon>
        <taxon>Bacillati</taxon>
        <taxon>Actinomycetota</taxon>
        <taxon>Actinomycetes</taxon>
        <taxon>Kitasatosporales</taxon>
        <taxon>Streptomycetaceae</taxon>
        <taxon>Streptomyces</taxon>
    </lineage>
</organism>
<name>A0ABN3RLY8_9ACTN</name>
<dbReference type="Proteomes" id="UP001500151">
    <property type="component" value="Unassembled WGS sequence"/>
</dbReference>